<dbReference type="STRING" id="883161.HMPREF9306_01008"/>
<dbReference type="InterPro" id="IPR046004">
    <property type="entry name" value="DUF5960"/>
</dbReference>
<evidence type="ECO:0000313" key="1">
    <source>
        <dbReference type="EMBL" id="EPD33468.1"/>
    </source>
</evidence>
<name>S2W103_9ACTN</name>
<organism evidence="1 2">
    <name type="scientific">Propionimicrobium lymphophilum ACS-093-V-SCH5</name>
    <dbReference type="NCBI Taxonomy" id="883161"/>
    <lineage>
        <taxon>Bacteria</taxon>
        <taxon>Bacillati</taxon>
        <taxon>Actinomycetota</taxon>
        <taxon>Actinomycetes</taxon>
        <taxon>Propionibacteriales</taxon>
        <taxon>Propionibacteriaceae</taxon>
        <taxon>Propionimicrobium</taxon>
    </lineage>
</organism>
<dbReference type="AlphaFoldDB" id="S2W103"/>
<accession>S2W103</accession>
<gene>
    <name evidence="1" type="ORF">HMPREF9306_01008</name>
</gene>
<sequence length="98" mass="11446">MRSELDKGSAQFDYFSRNYEKFEDDFYEVADTTVPLAFLNDDILKMMVATGIDFFKLSGDYTKDGSNYYFLFERSGQEDNPAVVNFRYLERRTGRTPG</sequence>
<dbReference type="RefSeq" id="WP_016455842.1">
    <property type="nucleotide sequence ID" value="NZ_KE150269.1"/>
</dbReference>
<dbReference type="Proteomes" id="UP000014417">
    <property type="component" value="Unassembled WGS sequence"/>
</dbReference>
<protein>
    <submittedName>
        <fullName evidence="1">Uncharacterized protein</fullName>
    </submittedName>
</protein>
<reference evidence="1 2" key="1">
    <citation type="submission" date="2013-04" db="EMBL/GenBank/DDBJ databases">
        <title>The Genome Sequence of Propionimicrobium lymphophilum ACS-093-V-SCH5.</title>
        <authorList>
            <consortium name="The Broad Institute Genomics Platform"/>
            <person name="Earl A."/>
            <person name="Ward D."/>
            <person name="Feldgarden M."/>
            <person name="Gevers D."/>
            <person name="Saerens B."/>
            <person name="Vaneechoutte M."/>
            <person name="Walker B."/>
            <person name="Young S."/>
            <person name="Zeng Q."/>
            <person name="Gargeya S."/>
            <person name="Fitzgerald M."/>
            <person name="Haas B."/>
            <person name="Abouelleil A."/>
            <person name="Allen A.W."/>
            <person name="Alvarado L."/>
            <person name="Arachchi H.M."/>
            <person name="Berlin A.M."/>
            <person name="Chapman S.B."/>
            <person name="Gainer-Dewar J."/>
            <person name="Goldberg J."/>
            <person name="Griggs A."/>
            <person name="Gujja S."/>
            <person name="Hansen M."/>
            <person name="Howarth C."/>
            <person name="Imamovic A."/>
            <person name="Ireland A."/>
            <person name="Larimer J."/>
            <person name="McCowan C."/>
            <person name="Murphy C."/>
            <person name="Pearson M."/>
            <person name="Poon T.W."/>
            <person name="Priest M."/>
            <person name="Roberts A."/>
            <person name="Saif S."/>
            <person name="Shea T."/>
            <person name="Sisk P."/>
            <person name="Sykes S."/>
            <person name="Wortman J."/>
            <person name="Nusbaum C."/>
            <person name="Birren B."/>
        </authorList>
    </citation>
    <scope>NUCLEOTIDE SEQUENCE [LARGE SCALE GENOMIC DNA]</scope>
    <source>
        <strain evidence="1 2">ACS-093-V-SCH5</strain>
    </source>
</reference>
<proteinExistence type="predicted"/>
<evidence type="ECO:0000313" key="2">
    <source>
        <dbReference type="Proteomes" id="UP000014417"/>
    </source>
</evidence>
<dbReference type="EMBL" id="AGZR01000005">
    <property type="protein sequence ID" value="EPD33468.1"/>
    <property type="molecule type" value="Genomic_DNA"/>
</dbReference>
<dbReference type="OrthoDB" id="1698005at2"/>
<keyword evidence="2" id="KW-1185">Reference proteome</keyword>
<comment type="caution">
    <text evidence="1">The sequence shown here is derived from an EMBL/GenBank/DDBJ whole genome shotgun (WGS) entry which is preliminary data.</text>
</comment>
<dbReference type="Pfam" id="PF19385">
    <property type="entry name" value="DUF5960"/>
    <property type="match status" value="1"/>
</dbReference>
<dbReference type="HOGENOM" id="CLU_173387_0_0_11"/>